<dbReference type="PANTHER" id="PTHR43174">
    <property type="entry name" value="UDP-N-ACETYLGLUCOSAMINE 2-EPIMERASE"/>
    <property type="match status" value="1"/>
</dbReference>
<dbReference type="CDD" id="cd03786">
    <property type="entry name" value="GTB_UDP-GlcNAc_2-Epimerase"/>
    <property type="match status" value="1"/>
</dbReference>
<dbReference type="GO" id="GO:0016853">
    <property type="term" value="F:isomerase activity"/>
    <property type="evidence" value="ECO:0007669"/>
    <property type="project" value="UniProtKB-KW"/>
</dbReference>
<organism evidence="3 4">
    <name type="scientific">Xanthomonas theicola</name>
    <dbReference type="NCBI Taxonomy" id="56464"/>
    <lineage>
        <taxon>Bacteria</taxon>
        <taxon>Pseudomonadati</taxon>
        <taxon>Pseudomonadota</taxon>
        <taxon>Gammaproteobacteria</taxon>
        <taxon>Lysobacterales</taxon>
        <taxon>Lysobacteraceae</taxon>
        <taxon>Xanthomonas</taxon>
    </lineage>
</organism>
<evidence type="ECO:0000313" key="3">
    <source>
        <dbReference type="EMBL" id="PPT92664.1"/>
    </source>
</evidence>
<accession>A0A2S6ZK72</accession>
<evidence type="ECO:0000259" key="2">
    <source>
        <dbReference type="Pfam" id="PF02350"/>
    </source>
</evidence>
<feature type="domain" description="UDP-N-acetylglucosamine 2-epimerase" evidence="2">
    <location>
        <begin position="25"/>
        <end position="355"/>
    </location>
</feature>
<sequence length="372" mass="40459">MHISYVLGTRPEIIKLASLIAASVREGLRFSIIHTNQHYAETMDRIFFDELGLPPADHNLGVGSAPHATQIGRMLCGIEPVLARTRPDVVVVQGDTNSALAGAMAANRLGIAVAHVEAGLRSRDQRMPEEINRVLIDHLSEHLFCPTALQAQILREEGLPAANIRITGNTVADATLAHAQTALRRSDILQRLGLRAGGYHLLTCHRRSNTDDPQHFAALMQAVAAISDAAGRPLVFPMHPRLAALGAAAAARHRALRAIGPVGYLDMLALQQGAALIMTDSGGIQEEACILRRKCLVLRTNTERPETLQVGGAELPLSLDERGLRRAADLLLARSVTWRNPFGDGYAFRSILDALLAMEDRRQAPRLRVQHV</sequence>
<gene>
    <name evidence="3" type="ORF">XthCFBP4691_03225</name>
</gene>
<dbReference type="Proteomes" id="UP000239898">
    <property type="component" value="Unassembled WGS sequence"/>
</dbReference>
<dbReference type="OrthoDB" id="9803238at2"/>
<keyword evidence="1" id="KW-0413">Isomerase</keyword>
<protein>
    <submittedName>
        <fullName evidence="3">UDP-N-acetylglucosamine 2-epimerase (Non-hydrolyzing)</fullName>
    </submittedName>
</protein>
<reference evidence="3 4" key="1">
    <citation type="submission" date="2016-08" db="EMBL/GenBank/DDBJ databases">
        <title>Evolution of the type three secretion system and type three effector repertoires in Xanthomonas.</title>
        <authorList>
            <person name="Merda D."/>
            <person name="Briand M."/>
            <person name="Bosis E."/>
            <person name="Rousseau C."/>
            <person name="Portier P."/>
            <person name="Jacques M.-A."/>
            <person name="Fischer-Le Saux M."/>
        </authorList>
    </citation>
    <scope>NUCLEOTIDE SEQUENCE [LARGE SCALE GENOMIC DNA]</scope>
    <source>
        <strain evidence="3 4">CFBP 4691</strain>
    </source>
</reference>
<keyword evidence="4" id="KW-1185">Reference proteome</keyword>
<dbReference type="NCBIfam" id="TIGR00236">
    <property type="entry name" value="wecB"/>
    <property type="match status" value="1"/>
</dbReference>
<dbReference type="Gene3D" id="3.40.50.2000">
    <property type="entry name" value="Glycogen Phosphorylase B"/>
    <property type="match status" value="2"/>
</dbReference>
<evidence type="ECO:0000313" key="4">
    <source>
        <dbReference type="Proteomes" id="UP000239898"/>
    </source>
</evidence>
<dbReference type="RefSeq" id="WP_128419099.1">
    <property type="nucleotide sequence ID" value="NZ_CP049017.1"/>
</dbReference>
<dbReference type="InterPro" id="IPR003331">
    <property type="entry name" value="UDP_GlcNAc_Epimerase_2_dom"/>
</dbReference>
<dbReference type="PANTHER" id="PTHR43174:SF1">
    <property type="entry name" value="UDP-N-ACETYLGLUCOSAMINE 2-EPIMERASE"/>
    <property type="match status" value="1"/>
</dbReference>
<dbReference type="SUPFAM" id="SSF53756">
    <property type="entry name" value="UDP-Glycosyltransferase/glycogen phosphorylase"/>
    <property type="match status" value="1"/>
</dbReference>
<proteinExistence type="inferred from homology"/>
<dbReference type="Pfam" id="PF02350">
    <property type="entry name" value="Epimerase_2"/>
    <property type="match status" value="1"/>
</dbReference>
<comment type="similarity">
    <text evidence="1">Belongs to the UDP-N-acetylglucosamine 2-epimerase family.</text>
</comment>
<dbReference type="EMBL" id="MIGX01000007">
    <property type="protein sequence ID" value="PPT92664.1"/>
    <property type="molecule type" value="Genomic_DNA"/>
</dbReference>
<dbReference type="InterPro" id="IPR029767">
    <property type="entry name" value="WecB-like"/>
</dbReference>
<evidence type="ECO:0000256" key="1">
    <source>
        <dbReference type="RuleBase" id="RU003513"/>
    </source>
</evidence>
<name>A0A2S6ZK72_9XANT</name>
<comment type="caution">
    <text evidence="3">The sequence shown here is derived from an EMBL/GenBank/DDBJ whole genome shotgun (WGS) entry which is preliminary data.</text>
</comment>
<dbReference type="AlphaFoldDB" id="A0A2S6ZK72"/>